<dbReference type="SUPFAM" id="SSF52402">
    <property type="entry name" value="Adenine nucleotide alpha hydrolases-like"/>
    <property type="match status" value="1"/>
</dbReference>
<dbReference type="Gene3D" id="3.40.50.620">
    <property type="entry name" value="HUPs"/>
    <property type="match status" value="1"/>
</dbReference>
<dbReference type="InterPro" id="IPR014729">
    <property type="entry name" value="Rossmann-like_a/b/a_fold"/>
</dbReference>
<dbReference type="Proteomes" id="UP000270856">
    <property type="component" value="Unassembled WGS sequence"/>
</dbReference>
<keyword evidence="3" id="KW-1185">Reference proteome</keyword>
<dbReference type="RefSeq" id="WP_123897837.1">
    <property type="nucleotide sequence ID" value="NZ_RPFJ01000011.1"/>
</dbReference>
<dbReference type="CDD" id="cd00293">
    <property type="entry name" value="USP-like"/>
    <property type="match status" value="1"/>
</dbReference>
<evidence type="ECO:0000259" key="1">
    <source>
        <dbReference type="Pfam" id="PF00582"/>
    </source>
</evidence>
<protein>
    <submittedName>
        <fullName evidence="2">Universal stress protein</fullName>
    </submittedName>
</protein>
<sequence length="263" mass="29515">MKTDKYKILVLSDLKKTASTTLESSVSLANMINAEIELFYVKKQIEIVKGSKSSKNKAIKEEDESIKKKIETLIDPISRAYNIAINYKYSQGKLKVEILKRINDYKPDVIVLGQRDSSPLQLIGDSVTQFVLKKFNGNVLIAANENALVPNEKVSLGVLDGSCKIFKTKFHKGLMAHTKTPLKSFKVIKTQNEEQSVPVSKEVKTVEYVFEKNPNTITTLSSYLLKSNINLLCVDRAENNSKKFGEISLREVVNKLKVSLLVS</sequence>
<accession>A0A3N4NK36</accession>
<comment type="caution">
    <text evidence="2">The sequence shown here is derived from an EMBL/GenBank/DDBJ whole genome shotgun (WGS) entry which is preliminary data.</text>
</comment>
<proteinExistence type="predicted"/>
<dbReference type="OrthoDB" id="1198867at2"/>
<name>A0A3N4NK36_9FLAO</name>
<evidence type="ECO:0000313" key="2">
    <source>
        <dbReference type="EMBL" id="RPD96571.1"/>
    </source>
</evidence>
<organism evidence="2 3">
    <name type="scientific">Aureibaculum marinum</name>
    <dbReference type="NCBI Taxonomy" id="2487930"/>
    <lineage>
        <taxon>Bacteria</taxon>
        <taxon>Pseudomonadati</taxon>
        <taxon>Bacteroidota</taxon>
        <taxon>Flavobacteriia</taxon>
        <taxon>Flavobacteriales</taxon>
        <taxon>Flavobacteriaceae</taxon>
        <taxon>Aureibaculum</taxon>
    </lineage>
</organism>
<dbReference type="InterPro" id="IPR006016">
    <property type="entry name" value="UspA"/>
</dbReference>
<dbReference type="Pfam" id="PF00582">
    <property type="entry name" value="Usp"/>
    <property type="match status" value="1"/>
</dbReference>
<dbReference type="EMBL" id="RPFJ01000011">
    <property type="protein sequence ID" value="RPD96571.1"/>
    <property type="molecule type" value="Genomic_DNA"/>
</dbReference>
<gene>
    <name evidence="2" type="ORF">EGM88_09400</name>
</gene>
<feature type="domain" description="UspA" evidence="1">
    <location>
        <begin position="7"/>
        <end position="141"/>
    </location>
</feature>
<reference evidence="2 3" key="1">
    <citation type="submission" date="2018-11" db="EMBL/GenBank/DDBJ databases">
        <title>Aureibaculum marinum gen. nov., sp. nov., a member of the family Flavobacteriaceae isolated from the Bohai Sea.</title>
        <authorList>
            <person name="Ji X."/>
        </authorList>
    </citation>
    <scope>NUCLEOTIDE SEQUENCE [LARGE SCALE GENOMIC DNA]</scope>
    <source>
        <strain evidence="2 3">BH-SD17</strain>
    </source>
</reference>
<evidence type="ECO:0000313" key="3">
    <source>
        <dbReference type="Proteomes" id="UP000270856"/>
    </source>
</evidence>
<dbReference type="AlphaFoldDB" id="A0A3N4NK36"/>